<keyword evidence="14" id="KW-1185">Reference proteome</keyword>
<keyword evidence="3 9" id="KW-0813">Transport</keyword>
<evidence type="ECO:0000313" key="14">
    <source>
        <dbReference type="Proteomes" id="UP000198629"/>
    </source>
</evidence>
<protein>
    <recommendedName>
        <fullName evidence="9">Membrane fusion protein (MFP) family protein</fullName>
    </recommendedName>
</protein>
<dbReference type="RefSeq" id="WP_245652570.1">
    <property type="nucleotide sequence ID" value="NZ_FNFX01000001.1"/>
</dbReference>
<evidence type="ECO:0000259" key="11">
    <source>
        <dbReference type="Pfam" id="PF25994"/>
    </source>
</evidence>
<gene>
    <name evidence="13" type="ORF">SAMN05192566_0286</name>
</gene>
<dbReference type="Gene3D" id="1.10.287.470">
    <property type="entry name" value="Helix hairpin bin"/>
    <property type="match status" value="1"/>
</dbReference>
<name>A0A1G8ZG15_9PROT</name>
<comment type="subcellular location">
    <subcellularLocation>
        <location evidence="1 9">Cell inner membrane</location>
        <topology evidence="1 9">Single-pass membrane protein</topology>
    </subcellularLocation>
</comment>
<evidence type="ECO:0000259" key="12">
    <source>
        <dbReference type="Pfam" id="PF26002"/>
    </source>
</evidence>
<dbReference type="InterPro" id="IPR050739">
    <property type="entry name" value="MFP"/>
</dbReference>
<keyword evidence="8 9" id="KW-0472">Membrane</keyword>
<dbReference type="InterPro" id="IPR058982">
    <property type="entry name" value="Beta-barrel_AprE"/>
</dbReference>
<dbReference type="GO" id="GO:0008233">
    <property type="term" value="F:peptidase activity"/>
    <property type="evidence" value="ECO:0007669"/>
    <property type="project" value="UniProtKB-KW"/>
</dbReference>
<dbReference type="GO" id="GO:0006508">
    <property type="term" value="P:proteolysis"/>
    <property type="evidence" value="ECO:0007669"/>
    <property type="project" value="UniProtKB-KW"/>
</dbReference>
<reference evidence="14" key="1">
    <citation type="submission" date="2016-10" db="EMBL/GenBank/DDBJ databases">
        <authorList>
            <person name="Varghese N."/>
            <person name="Submissions S."/>
        </authorList>
    </citation>
    <scope>NUCLEOTIDE SEQUENCE [LARGE SCALE GENOMIC DNA]</scope>
    <source>
        <strain evidence="14">CBMB127</strain>
    </source>
</reference>
<evidence type="ECO:0000256" key="9">
    <source>
        <dbReference type="RuleBase" id="RU365093"/>
    </source>
</evidence>
<evidence type="ECO:0000256" key="10">
    <source>
        <dbReference type="SAM" id="Coils"/>
    </source>
</evidence>
<evidence type="ECO:0000256" key="6">
    <source>
        <dbReference type="ARBA" id="ARBA00022692"/>
    </source>
</evidence>
<dbReference type="SUPFAM" id="SSF111369">
    <property type="entry name" value="HlyD-like secretion proteins"/>
    <property type="match status" value="2"/>
</dbReference>
<feature type="domain" description="AprE-like long alpha-helical hairpin" evidence="11">
    <location>
        <begin position="105"/>
        <end position="295"/>
    </location>
</feature>
<dbReference type="STRING" id="492660.SAMN05192566_0286"/>
<dbReference type="PANTHER" id="PTHR30386:SF17">
    <property type="entry name" value="ALKALINE PROTEASE SECRETION PROTEIN APRE"/>
    <property type="match status" value="1"/>
</dbReference>
<dbReference type="InterPro" id="IPR010129">
    <property type="entry name" value="T1SS_HlyD"/>
</dbReference>
<keyword evidence="4 9" id="KW-1003">Cell membrane</keyword>
<dbReference type="EMBL" id="FNFX01000001">
    <property type="protein sequence ID" value="SDK13957.1"/>
    <property type="molecule type" value="Genomic_DNA"/>
</dbReference>
<evidence type="ECO:0000256" key="8">
    <source>
        <dbReference type="ARBA" id="ARBA00023136"/>
    </source>
</evidence>
<keyword evidence="13" id="KW-0378">Hydrolase</keyword>
<keyword evidence="7 9" id="KW-1133">Transmembrane helix</keyword>
<keyword evidence="6 9" id="KW-0812">Transmembrane</keyword>
<dbReference type="GO" id="GO:0009306">
    <property type="term" value="P:protein secretion"/>
    <property type="evidence" value="ECO:0007669"/>
    <property type="project" value="InterPro"/>
</dbReference>
<keyword evidence="10" id="KW-0175">Coiled coil</keyword>
<keyword evidence="5 9" id="KW-0997">Cell inner membrane</keyword>
<evidence type="ECO:0000256" key="3">
    <source>
        <dbReference type="ARBA" id="ARBA00022448"/>
    </source>
</evidence>
<evidence type="ECO:0000256" key="1">
    <source>
        <dbReference type="ARBA" id="ARBA00004377"/>
    </source>
</evidence>
<dbReference type="PANTHER" id="PTHR30386">
    <property type="entry name" value="MEMBRANE FUSION SUBUNIT OF EMRAB-TOLC MULTIDRUG EFFLUX PUMP"/>
    <property type="match status" value="1"/>
</dbReference>
<dbReference type="GO" id="GO:0005886">
    <property type="term" value="C:plasma membrane"/>
    <property type="evidence" value="ECO:0007669"/>
    <property type="project" value="UniProtKB-SubCell"/>
</dbReference>
<dbReference type="InterPro" id="IPR058781">
    <property type="entry name" value="HH_AprE-like"/>
</dbReference>
<organism evidence="13 14">
    <name type="scientific">Methylophilus rhizosphaerae</name>
    <dbReference type="NCBI Taxonomy" id="492660"/>
    <lineage>
        <taxon>Bacteria</taxon>
        <taxon>Pseudomonadati</taxon>
        <taxon>Pseudomonadota</taxon>
        <taxon>Betaproteobacteria</taxon>
        <taxon>Nitrosomonadales</taxon>
        <taxon>Methylophilaceae</taxon>
        <taxon>Methylophilus</taxon>
    </lineage>
</organism>
<evidence type="ECO:0000256" key="7">
    <source>
        <dbReference type="ARBA" id="ARBA00022989"/>
    </source>
</evidence>
<evidence type="ECO:0000256" key="5">
    <source>
        <dbReference type="ARBA" id="ARBA00022519"/>
    </source>
</evidence>
<dbReference type="NCBIfam" id="TIGR01843">
    <property type="entry name" value="type_I_hlyD"/>
    <property type="match status" value="1"/>
</dbReference>
<feature type="transmembrane region" description="Helical" evidence="9">
    <location>
        <begin position="35"/>
        <end position="53"/>
    </location>
</feature>
<evidence type="ECO:0000256" key="4">
    <source>
        <dbReference type="ARBA" id="ARBA00022475"/>
    </source>
</evidence>
<dbReference type="Proteomes" id="UP000198629">
    <property type="component" value="Unassembled WGS sequence"/>
</dbReference>
<sequence length="453" mass="49693">MRLTMANPDANPVAGNVHAIETYARNASSTRKGTLILLAGVIGFVVWASLAPLDEGVPTEGQVSVEGNHKVVQHFTGGIVSSLLVHEGQEVSAGEVLFKLDEQASKARYEEVRQRYAGLRAQEDRLRAEQLHQPVIEFHPDLLALQQDPLIRQQMRNQTQLLAARTSTLAADIAGKKESIAGYQAMIEGYQGMLASDESQLALLLAQLQDLKALTAEGYAPRNQQSDLEQRIAALHGDKANNQANIIRTQRAIMELQQQITQRNQLEQKEIDAEMAQVKLQVDADAQKLLALRDELGRTEIRAPAAGQVVGLQVHTVGAVIQPGQKLMDIVPSGEPLIIDAQVPPHLIDKIHAGQAADIRFSTFSNSPQLLVEGRLKSVSSDLLTKPAATLEGSQSYYLARVVLTEKGMKTLHGRQLQPGMPVQVVIKTGERTLWSYWMHPLSKRLAASMKEE</sequence>
<dbReference type="PROSITE" id="PS00543">
    <property type="entry name" value="HLYD_FAMILY"/>
    <property type="match status" value="1"/>
</dbReference>
<dbReference type="Gene3D" id="2.40.50.100">
    <property type="match status" value="2"/>
</dbReference>
<keyword evidence="13" id="KW-0645">Protease</keyword>
<dbReference type="Gene3D" id="2.40.30.170">
    <property type="match status" value="1"/>
</dbReference>
<feature type="domain" description="AprE-like beta-barrel" evidence="12">
    <location>
        <begin position="337"/>
        <end position="430"/>
    </location>
</feature>
<comment type="similarity">
    <text evidence="2 9">Belongs to the membrane fusion protein (MFP) (TC 8.A.1) family.</text>
</comment>
<accession>A0A1G8ZG15</accession>
<proteinExistence type="inferred from homology"/>
<evidence type="ECO:0000313" key="13">
    <source>
        <dbReference type="EMBL" id="SDK13957.1"/>
    </source>
</evidence>
<feature type="coiled-coil region" evidence="10">
    <location>
        <begin position="239"/>
        <end position="269"/>
    </location>
</feature>
<dbReference type="Pfam" id="PF25994">
    <property type="entry name" value="HH_AprE"/>
    <property type="match status" value="1"/>
</dbReference>
<dbReference type="AlphaFoldDB" id="A0A1G8ZG15"/>
<dbReference type="InterPro" id="IPR006144">
    <property type="entry name" value="Secretion_HlyD_CS"/>
</dbReference>
<dbReference type="PRINTS" id="PR01490">
    <property type="entry name" value="RTXTOXIND"/>
</dbReference>
<dbReference type="Pfam" id="PF26002">
    <property type="entry name" value="Beta-barrel_AprE"/>
    <property type="match status" value="1"/>
</dbReference>
<evidence type="ECO:0000256" key="2">
    <source>
        <dbReference type="ARBA" id="ARBA00009477"/>
    </source>
</evidence>